<dbReference type="PRINTS" id="PR00056">
    <property type="entry name" value="HSFDOMAIN"/>
</dbReference>
<comment type="subcellular location">
    <subcellularLocation>
        <location evidence="1">Nucleus</location>
    </subcellularLocation>
</comment>
<evidence type="ECO:0000256" key="3">
    <source>
        <dbReference type="ARBA" id="ARBA00023242"/>
    </source>
</evidence>
<feature type="compositionally biased region" description="Low complexity" evidence="5">
    <location>
        <begin position="294"/>
        <end position="312"/>
    </location>
</feature>
<name>A0A9W6X3V0_9STRA</name>
<dbReference type="GO" id="GO:0005634">
    <property type="term" value="C:nucleus"/>
    <property type="evidence" value="ECO:0007669"/>
    <property type="project" value="UniProtKB-SubCell"/>
</dbReference>
<dbReference type="PANTHER" id="PTHR10015:SF206">
    <property type="entry name" value="HSF-TYPE DNA-BINDING DOMAIN-CONTAINING PROTEIN"/>
    <property type="match status" value="1"/>
</dbReference>
<protein>
    <submittedName>
        <fullName evidence="7">Unnamed protein product</fullName>
    </submittedName>
</protein>
<keyword evidence="3" id="KW-0539">Nucleus</keyword>
<dbReference type="FunFam" id="1.10.10.10:FF:000334">
    <property type="entry name" value="Heat shock factor protein 2"/>
    <property type="match status" value="1"/>
</dbReference>
<feature type="domain" description="HSF-type DNA-binding" evidence="6">
    <location>
        <begin position="51"/>
        <end position="146"/>
    </location>
</feature>
<dbReference type="PANTHER" id="PTHR10015">
    <property type="entry name" value="HEAT SHOCK TRANSCRIPTION FACTOR"/>
    <property type="match status" value="1"/>
</dbReference>
<feature type="region of interest" description="Disordered" evidence="5">
    <location>
        <begin position="374"/>
        <end position="403"/>
    </location>
</feature>
<dbReference type="SUPFAM" id="SSF46785">
    <property type="entry name" value="Winged helix' DNA-binding domain"/>
    <property type="match status" value="1"/>
</dbReference>
<keyword evidence="2" id="KW-0238">DNA-binding</keyword>
<accession>A0A9W6X3V0</accession>
<keyword evidence="8" id="KW-1185">Reference proteome</keyword>
<dbReference type="GO" id="GO:0043565">
    <property type="term" value="F:sequence-specific DNA binding"/>
    <property type="evidence" value="ECO:0007669"/>
    <property type="project" value="InterPro"/>
</dbReference>
<evidence type="ECO:0000313" key="7">
    <source>
        <dbReference type="EMBL" id="GMF30188.1"/>
    </source>
</evidence>
<sequence length="403" mass="42913">MAKRIRVTKQDAAVPAPTGLADAAKTPPAQPAAVPKGKTATPTNPEGKHVMLPAFLSKTYEIFSMPEFSHVCGWNANGDTIIVSQLEAFVALVLPRFFKHRNFPSFVRQLNLYGFHKTVLDSKRLEFQHPFFKRGRPDLLHNIKRKVSSSNHHNQQLVSSSIQVRGLTMDDGLKGRSEREPSSVVEVPNAVEDANPFAMTVPSSPLSAVHQDAAPNNVLSIFSPINAVNNSVPSIDQTVGGFLTNGAESAPSVPAASVPSPTVETPTATTPTVSTPTVSTPTVATPGARNGSQAPSESAATSDSTSADSAVSANSNNQLAFLDEELPLLPDSDHYNFTDGEQQAVMKKLEDFETSLLDEYDVSCLDTLLQQLKNSNGDKPAGVSVADPEEVAVGPTNTSPHDA</sequence>
<dbReference type="Gene3D" id="1.10.10.10">
    <property type="entry name" value="Winged helix-like DNA-binding domain superfamily/Winged helix DNA-binding domain"/>
    <property type="match status" value="1"/>
</dbReference>
<evidence type="ECO:0000256" key="2">
    <source>
        <dbReference type="ARBA" id="ARBA00023125"/>
    </source>
</evidence>
<comment type="similarity">
    <text evidence="4">Belongs to the HSF family.</text>
</comment>
<proteinExistence type="inferred from homology"/>
<evidence type="ECO:0000256" key="1">
    <source>
        <dbReference type="ARBA" id="ARBA00004123"/>
    </source>
</evidence>
<dbReference type="AlphaFoldDB" id="A0A9W6X3V0"/>
<dbReference type="Proteomes" id="UP001165121">
    <property type="component" value="Unassembled WGS sequence"/>
</dbReference>
<evidence type="ECO:0000256" key="4">
    <source>
        <dbReference type="RuleBase" id="RU004020"/>
    </source>
</evidence>
<dbReference type="SMART" id="SM00415">
    <property type="entry name" value="HSF"/>
    <property type="match status" value="1"/>
</dbReference>
<dbReference type="EMBL" id="BSXT01000569">
    <property type="protein sequence ID" value="GMF30188.1"/>
    <property type="molecule type" value="Genomic_DNA"/>
</dbReference>
<dbReference type="InterPro" id="IPR036388">
    <property type="entry name" value="WH-like_DNA-bd_sf"/>
</dbReference>
<organism evidence="7 8">
    <name type="scientific">Phytophthora fragariaefolia</name>
    <dbReference type="NCBI Taxonomy" id="1490495"/>
    <lineage>
        <taxon>Eukaryota</taxon>
        <taxon>Sar</taxon>
        <taxon>Stramenopiles</taxon>
        <taxon>Oomycota</taxon>
        <taxon>Peronosporomycetes</taxon>
        <taxon>Peronosporales</taxon>
        <taxon>Peronosporaceae</taxon>
        <taxon>Phytophthora</taxon>
    </lineage>
</organism>
<dbReference type="InterPro" id="IPR036390">
    <property type="entry name" value="WH_DNA-bd_sf"/>
</dbReference>
<feature type="compositionally biased region" description="Low complexity" evidence="5">
    <location>
        <begin position="249"/>
        <end position="286"/>
    </location>
</feature>
<comment type="caution">
    <text evidence="7">The sequence shown here is derived from an EMBL/GenBank/DDBJ whole genome shotgun (WGS) entry which is preliminary data.</text>
</comment>
<dbReference type="InterPro" id="IPR000232">
    <property type="entry name" value="HSF_DNA-bd"/>
</dbReference>
<feature type="region of interest" description="Disordered" evidence="5">
    <location>
        <begin position="249"/>
        <end position="312"/>
    </location>
</feature>
<dbReference type="Pfam" id="PF00447">
    <property type="entry name" value="HSF_DNA-bind"/>
    <property type="match status" value="1"/>
</dbReference>
<gene>
    <name evidence="7" type="ORF">Pfra01_000662200</name>
</gene>
<evidence type="ECO:0000256" key="5">
    <source>
        <dbReference type="SAM" id="MobiDB-lite"/>
    </source>
</evidence>
<dbReference type="OrthoDB" id="60033at2759"/>
<reference evidence="7" key="1">
    <citation type="submission" date="2023-04" db="EMBL/GenBank/DDBJ databases">
        <title>Phytophthora fragariaefolia NBRC 109709.</title>
        <authorList>
            <person name="Ichikawa N."/>
            <person name="Sato H."/>
            <person name="Tonouchi N."/>
        </authorList>
    </citation>
    <scope>NUCLEOTIDE SEQUENCE</scope>
    <source>
        <strain evidence="7">NBRC 109709</strain>
    </source>
</reference>
<feature type="region of interest" description="Disordered" evidence="5">
    <location>
        <begin position="1"/>
        <end position="46"/>
    </location>
</feature>
<dbReference type="GO" id="GO:0003700">
    <property type="term" value="F:DNA-binding transcription factor activity"/>
    <property type="evidence" value="ECO:0007669"/>
    <property type="project" value="InterPro"/>
</dbReference>
<evidence type="ECO:0000259" key="6">
    <source>
        <dbReference type="SMART" id="SM00415"/>
    </source>
</evidence>
<evidence type="ECO:0000313" key="8">
    <source>
        <dbReference type="Proteomes" id="UP001165121"/>
    </source>
</evidence>